<keyword evidence="3" id="KW-1185">Reference proteome</keyword>
<feature type="compositionally biased region" description="Basic and acidic residues" evidence="1">
    <location>
        <begin position="291"/>
        <end position="302"/>
    </location>
</feature>
<feature type="compositionally biased region" description="Basic and acidic residues" evidence="1">
    <location>
        <begin position="205"/>
        <end position="216"/>
    </location>
</feature>
<evidence type="ECO:0000313" key="2">
    <source>
        <dbReference type="EMBL" id="KAF7255885.1"/>
    </source>
</evidence>
<dbReference type="AlphaFoldDB" id="A0A8S9YLY8"/>
<feature type="region of interest" description="Disordered" evidence="1">
    <location>
        <begin position="189"/>
        <end position="362"/>
    </location>
</feature>
<dbReference type="Proteomes" id="UP000822476">
    <property type="component" value="Unassembled WGS sequence"/>
</dbReference>
<reference evidence="2" key="1">
    <citation type="submission" date="2019-07" db="EMBL/GenBank/DDBJ databases">
        <title>Annotation for the trematode Paragonimus miyazaki's.</title>
        <authorList>
            <person name="Choi Y.-J."/>
        </authorList>
    </citation>
    <scope>NUCLEOTIDE SEQUENCE</scope>
    <source>
        <strain evidence="2">Japan</strain>
    </source>
</reference>
<dbReference type="EMBL" id="JTDE01003582">
    <property type="protein sequence ID" value="KAF7255885.1"/>
    <property type="molecule type" value="Genomic_DNA"/>
</dbReference>
<organism evidence="2 3">
    <name type="scientific">Paragonimus skrjabini miyazakii</name>
    <dbReference type="NCBI Taxonomy" id="59628"/>
    <lineage>
        <taxon>Eukaryota</taxon>
        <taxon>Metazoa</taxon>
        <taxon>Spiralia</taxon>
        <taxon>Lophotrochozoa</taxon>
        <taxon>Platyhelminthes</taxon>
        <taxon>Trematoda</taxon>
        <taxon>Digenea</taxon>
        <taxon>Plagiorchiida</taxon>
        <taxon>Troglotremata</taxon>
        <taxon>Troglotrematidae</taxon>
        <taxon>Paragonimus</taxon>
    </lineage>
</organism>
<sequence length="397" mass="45053">MEECSPVRTSLSGSNRNLKFSKTHVYENLRSGNYSKAIVGSRRDTVGRVHKPQVDNYDIRENSSNVAEHNRGYRRFRARRHSGLHHGESVAHHTSFDKTRLVNLSDASLKEFIIDALIQLIEKSSIQPTSTAQISRTPRSRLNTDYLSHDLTSTCPSRSSVRYTISSRAPFHDSDRKKRIDSRLTVVNLHGDRRTNSQPHFDQSYGRRLDVSDRDSGLGPSTIYHRPQPSKYHATKSKSSTRFPLQSHPDSDSSSEQSNKPSTDVPRQNEPRVAERRSVALTPRSRSNDYPYDHTSDRESPPRVKGNAFSSTKRSSYTTVQSGRDSFHEEKHSRATIQVPKSDKQQQNPPAKSSVIPSSYSPQKRLYSVNGSLKKTRFVRQNTIRPDSATLNPTMHT</sequence>
<evidence type="ECO:0000313" key="3">
    <source>
        <dbReference type="Proteomes" id="UP000822476"/>
    </source>
</evidence>
<feature type="compositionally biased region" description="Polar residues" evidence="1">
    <location>
        <begin position="308"/>
        <end position="324"/>
    </location>
</feature>
<feature type="compositionally biased region" description="Polar residues" evidence="1">
    <location>
        <begin position="345"/>
        <end position="362"/>
    </location>
</feature>
<feature type="compositionally biased region" description="Basic and acidic residues" evidence="1">
    <location>
        <begin position="267"/>
        <end position="278"/>
    </location>
</feature>
<dbReference type="OrthoDB" id="6254057at2759"/>
<proteinExistence type="predicted"/>
<accession>A0A8S9YLY8</accession>
<name>A0A8S9YLY8_9TREM</name>
<gene>
    <name evidence="2" type="ORF">EG68_07447</name>
</gene>
<evidence type="ECO:0000256" key="1">
    <source>
        <dbReference type="SAM" id="MobiDB-lite"/>
    </source>
</evidence>
<feature type="compositionally biased region" description="Low complexity" evidence="1">
    <location>
        <begin position="246"/>
        <end position="262"/>
    </location>
</feature>
<protein>
    <submittedName>
        <fullName evidence="2">Uncharacterized protein</fullName>
    </submittedName>
</protein>
<comment type="caution">
    <text evidence="2">The sequence shown here is derived from an EMBL/GenBank/DDBJ whole genome shotgun (WGS) entry which is preliminary data.</text>
</comment>